<comment type="subcellular location">
    <subcellularLocation>
        <location evidence="1 22 23">Nucleus</location>
    </subcellularLocation>
</comment>
<evidence type="ECO:0000256" key="21">
    <source>
        <dbReference type="PROSITE-ProRule" id="PRU00042"/>
    </source>
</evidence>
<feature type="compositionally biased region" description="Low complexity" evidence="24">
    <location>
        <begin position="3739"/>
        <end position="3754"/>
    </location>
</feature>
<evidence type="ECO:0000256" key="24">
    <source>
        <dbReference type="SAM" id="MobiDB-lite"/>
    </source>
</evidence>
<dbReference type="InterPro" id="IPR013087">
    <property type="entry name" value="Znf_C2H2_type"/>
</dbReference>
<dbReference type="InterPro" id="IPR051968">
    <property type="entry name" value="ZnFinger_Homeobox_TR"/>
</dbReference>
<dbReference type="FunFam" id="1.10.10.60:FF:000058">
    <property type="entry name" value="zinc finger homeobox protein 4"/>
    <property type="match status" value="1"/>
</dbReference>
<evidence type="ECO:0000256" key="12">
    <source>
        <dbReference type="ARBA" id="ARBA00023015"/>
    </source>
</evidence>
<keyword evidence="7 21" id="KW-0863">Zinc-finger</keyword>
<feature type="compositionally biased region" description="Low complexity" evidence="24">
    <location>
        <begin position="2722"/>
        <end position="2731"/>
    </location>
</feature>
<dbReference type="SUPFAM" id="SSF57667">
    <property type="entry name" value="beta-beta-alpha zinc fingers"/>
    <property type="match status" value="6"/>
</dbReference>
<feature type="DNA-binding region" description="Homeobox" evidence="22">
    <location>
        <begin position="3223"/>
        <end position="3282"/>
    </location>
</feature>
<feature type="region of interest" description="Disordered" evidence="24">
    <location>
        <begin position="1478"/>
        <end position="1530"/>
    </location>
</feature>
<gene>
    <name evidence="27" type="ORF">E5288_WYG006327</name>
</gene>
<feature type="region of interest" description="Disordered" evidence="24">
    <location>
        <begin position="3402"/>
        <end position="3463"/>
    </location>
</feature>
<dbReference type="Proteomes" id="UP000322234">
    <property type="component" value="Unassembled WGS sequence"/>
</dbReference>
<feature type="region of interest" description="Disordered" evidence="24">
    <location>
        <begin position="1971"/>
        <end position="1995"/>
    </location>
</feature>
<evidence type="ECO:0000256" key="5">
    <source>
        <dbReference type="ARBA" id="ARBA00022723"/>
    </source>
</evidence>
<keyword evidence="9" id="KW-0067">ATP-binding</keyword>
<dbReference type="FunFam" id="3.30.160.60:FF:000081">
    <property type="entry name" value="Zinc finger homeobox protein 4"/>
    <property type="match status" value="1"/>
</dbReference>
<feature type="region of interest" description="Disordered" evidence="24">
    <location>
        <begin position="155"/>
        <end position="221"/>
    </location>
</feature>
<feature type="DNA-binding region" description="Homeobox" evidence="22">
    <location>
        <begin position="2424"/>
        <end position="2483"/>
    </location>
</feature>
<evidence type="ECO:0000256" key="16">
    <source>
        <dbReference type="ARBA" id="ARBA00023163"/>
    </source>
</evidence>
<proteinExistence type="inferred from homology"/>
<evidence type="ECO:0000256" key="17">
    <source>
        <dbReference type="ARBA" id="ARBA00023242"/>
    </source>
</evidence>
<feature type="compositionally biased region" description="Basic and acidic residues" evidence="24">
    <location>
        <begin position="1506"/>
        <end position="1518"/>
    </location>
</feature>
<keyword evidence="5" id="KW-0479">Metal-binding</keyword>
<feature type="domain" description="C2H2-type" evidence="26">
    <location>
        <begin position="2277"/>
        <end position="2305"/>
    </location>
</feature>
<dbReference type="Pfam" id="PF24056">
    <property type="entry name" value="zf-C2H2_ZFHX3"/>
    <property type="match status" value="1"/>
</dbReference>
<dbReference type="FunFam" id="3.30.160.60:FF:000429">
    <property type="entry name" value="Zinc finger homeobox protein 3"/>
    <property type="match status" value="1"/>
</dbReference>
<dbReference type="PROSITE" id="PS50071">
    <property type="entry name" value="HOMEOBOX_2"/>
    <property type="match status" value="4"/>
</dbReference>
<feature type="compositionally biased region" description="Low complexity" evidence="24">
    <location>
        <begin position="2667"/>
        <end position="2685"/>
    </location>
</feature>
<evidence type="ECO:0000256" key="3">
    <source>
        <dbReference type="ARBA" id="ARBA00012552"/>
    </source>
</evidence>
<evidence type="ECO:0000256" key="23">
    <source>
        <dbReference type="RuleBase" id="RU000682"/>
    </source>
</evidence>
<evidence type="ECO:0000256" key="14">
    <source>
        <dbReference type="ARBA" id="ARBA00023125"/>
    </source>
</evidence>
<dbReference type="Gene3D" id="3.30.70.2280">
    <property type="match status" value="1"/>
</dbReference>
<dbReference type="SMART" id="SM00451">
    <property type="entry name" value="ZnF_U1"/>
    <property type="match status" value="7"/>
</dbReference>
<feature type="domain" description="C2H2-type" evidence="26">
    <location>
        <begin position="2607"/>
        <end position="2636"/>
    </location>
</feature>
<feature type="compositionally biased region" description="Low complexity" evidence="24">
    <location>
        <begin position="3201"/>
        <end position="3213"/>
    </location>
</feature>
<keyword evidence="10" id="KW-0862">Zinc</keyword>
<dbReference type="InterPro" id="IPR003604">
    <property type="entry name" value="Matrin/U1-like-C_Znf_C2H2"/>
</dbReference>
<evidence type="ECO:0000256" key="22">
    <source>
        <dbReference type="PROSITE-ProRule" id="PRU00108"/>
    </source>
</evidence>
<feature type="domain" description="Homeobox" evidence="25">
    <location>
        <begin position="3221"/>
        <end position="3281"/>
    </location>
</feature>
<feature type="compositionally biased region" description="Acidic residues" evidence="24">
    <location>
        <begin position="2633"/>
        <end position="2649"/>
    </location>
</feature>
<feature type="region of interest" description="Disordered" evidence="24">
    <location>
        <begin position="3574"/>
        <end position="3629"/>
    </location>
</feature>
<dbReference type="GO" id="GO:0003724">
    <property type="term" value="F:RNA helicase activity"/>
    <property type="evidence" value="ECO:0007669"/>
    <property type="project" value="UniProtKB-EC"/>
</dbReference>
<keyword evidence="15 22" id="KW-0371">Homeobox</keyword>
<dbReference type="Pfam" id="PF08152">
    <property type="entry name" value="GUCT"/>
    <property type="match status" value="1"/>
</dbReference>
<dbReference type="PROSITE" id="PS00028">
    <property type="entry name" value="ZINC_FINGER_C2H2_1"/>
    <property type="match status" value="12"/>
</dbReference>
<dbReference type="FunFam" id="3.30.160.60:FF:000317">
    <property type="entry name" value="zinc finger homeobox protein 3"/>
    <property type="match status" value="1"/>
</dbReference>
<evidence type="ECO:0000256" key="18">
    <source>
        <dbReference type="ARBA" id="ARBA00059497"/>
    </source>
</evidence>
<dbReference type="SUPFAM" id="SSF46689">
    <property type="entry name" value="Homeodomain-like"/>
    <property type="match status" value="4"/>
</dbReference>
<evidence type="ECO:0000259" key="25">
    <source>
        <dbReference type="PROSITE" id="PS50071"/>
    </source>
</evidence>
<evidence type="ECO:0000313" key="27">
    <source>
        <dbReference type="EMBL" id="MXQ80209.1"/>
    </source>
</evidence>
<evidence type="ECO:0000256" key="2">
    <source>
        <dbReference type="ARBA" id="ARBA00006991"/>
    </source>
</evidence>
<dbReference type="CDD" id="cd00086">
    <property type="entry name" value="homeodomain"/>
    <property type="match status" value="4"/>
</dbReference>
<feature type="region of interest" description="Disordered" evidence="24">
    <location>
        <begin position="383"/>
        <end position="402"/>
    </location>
</feature>
<feature type="region of interest" description="Disordered" evidence="24">
    <location>
        <begin position="1844"/>
        <end position="1876"/>
    </location>
</feature>
<feature type="region of interest" description="Disordered" evidence="24">
    <location>
        <begin position="2324"/>
        <end position="2358"/>
    </location>
</feature>
<dbReference type="Pfam" id="PF12874">
    <property type="entry name" value="zf-met"/>
    <property type="match status" value="1"/>
</dbReference>
<comment type="caution">
    <text evidence="27">The sequence shown here is derived from an EMBL/GenBank/DDBJ whole genome shotgun (WGS) entry which is preliminary data.</text>
</comment>
<dbReference type="InterPro" id="IPR035979">
    <property type="entry name" value="RBD_domain_sf"/>
</dbReference>
<feature type="region of interest" description="Disordered" evidence="24">
    <location>
        <begin position="1092"/>
        <end position="1115"/>
    </location>
</feature>
<feature type="compositionally biased region" description="Basic and acidic residues" evidence="24">
    <location>
        <begin position="165"/>
        <end position="177"/>
    </location>
</feature>
<feature type="domain" description="C2H2-type" evidence="26">
    <location>
        <begin position="1748"/>
        <end position="1771"/>
    </location>
</feature>
<evidence type="ECO:0000256" key="20">
    <source>
        <dbReference type="ARBA" id="ARBA00083806"/>
    </source>
</evidence>
<feature type="compositionally biased region" description="Low complexity" evidence="24">
    <location>
        <begin position="3574"/>
        <end position="3590"/>
    </location>
</feature>
<evidence type="ECO:0000256" key="6">
    <source>
        <dbReference type="ARBA" id="ARBA00022737"/>
    </source>
</evidence>
<dbReference type="FunFam" id="3.30.160.60:FF:001440">
    <property type="entry name" value="Zinc finger homeobox protein 4"/>
    <property type="match status" value="1"/>
</dbReference>
<dbReference type="PANTHER" id="PTHR45891:SF2">
    <property type="entry name" value="ZINC FINGER HOMEOBOX PROTEIN 4"/>
    <property type="match status" value="1"/>
</dbReference>
<reference evidence="27" key="1">
    <citation type="submission" date="2019-10" db="EMBL/GenBank/DDBJ databases">
        <title>The sequence and de novo assembly of the wild yak genome.</title>
        <authorList>
            <person name="Liu Y."/>
        </authorList>
    </citation>
    <scope>NUCLEOTIDE SEQUENCE [LARGE SCALE GENOMIC DNA]</scope>
    <source>
        <strain evidence="27">WY2019</strain>
    </source>
</reference>
<dbReference type="GO" id="GO:0005524">
    <property type="term" value="F:ATP binding"/>
    <property type="evidence" value="ECO:0007669"/>
    <property type="project" value="InterPro"/>
</dbReference>
<feature type="compositionally biased region" description="Basic and acidic residues" evidence="24">
    <location>
        <begin position="2874"/>
        <end position="2898"/>
    </location>
</feature>
<comment type="similarity">
    <text evidence="2">Belongs to the krueppel C2H2-type zinc-finger protein family.</text>
</comment>
<protein>
    <recommendedName>
        <fullName evidence="19">Zinc finger homeobox protein 4</fullName>
        <ecNumber evidence="3">3.6.4.13</ecNumber>
    </recommendedName>
    <alternativeName>
        <fullName evidence="20">Zinc finger homeodomain protein 4</fullName>
    </alternativeName>
</protein>
<dbReference type="FunFam" id="1.10.10.60:FF:000064">
    <property type="entry name" value="Zinc finger homeobox protein 4"/>
    <property type="match status" value="1"/>
</dbReference>
<feature type="domain" description="Homeobox" evidence="25">
    <location>
        <begin position="2897"/>
        <end position="2957"/>
    </location>
</feature>
<evidence type="ECO:0000259" key="26">
    <source>
        <dbReference type="PROSITE" id="PS50157"/>
    </source>
</evidence>
<keyword evidence="14 22" id="KW-0238">DNA-binding</keyword>
<feature type="domain" description="C2H2-type" evidence="26">
    <location>
        <begin position="2969"/>
        <end position="2997"/>
    </location>
</feature>
<evidence type="ECO:0000256" key="1">
    <source>
        <dbReference type="ARBA" id="ARBA00004123"/>
    </source>
</evidence>
<dbReference type="GO" id="GO:0003723">
    <property type="term" value="F:RNA binding"/>
    <property type="evidence" value="ECO:0007669"/>
    <property type="project" value="UniProtKB-KW"/>
</dbReference>
<feature type="region of interest" description="Disordered" evidence="24">
    <location>
        <begin position="357"/>
        <end position="378"/>
    </location>
</feature>
<dbReference type="InterPro" id="IPR012562">
    <property type="entry name" value="GUCT"/>
</dbReference>
<feature type="compositionally biased region" description="Basic and acidic residues" evidence="24">
    <location>
        <begin position="2187"/>
        <end position="2221"/>
    </location>
</feature>
<feature type="compositionally biased region" description="Pro residues" evidence="24">
    <location>
        <begin position="2331"/>
        <end position="2353"/>
    </location>
</feature>
<dbReference type="Gene3D" id="3.30.160.60">
    <property type="entry name" value="Classic Zinc Finger"/>
    <property type="match status" value="5"/>
</dbReference>
<feature type="region of interest" description="Disordered" evidence="24">
    <location>
        <begin position="872"/>
        <end position="961"/>
    </location>
</feature>
<sequence>MNRCSFCNEIIKASSKDAIRLLDSVPPAAISHFKQSAEKLIEEKGAVEALAAALAHISGATLVAQRSLINSEAGFVTMILWCSIEMPNISYTWKELKEQLGEDIDSKVKGMVFLKGKQGVCFDIPTASVTEVQEKWHDSQRWQLSVATEQPELEGPWEGYHNFRGQREGNRGFRGQHEGNQGVRGQWERSRSFQGQQSGGGNKRRKPNVSSYKVNDSDADPAAAISPDWDRRLVIIMVPQFLWNAVEGQMAMEPCFIGSYLFLENQFTKTSEPKENVRNFYVNDFNYPSKALQAEILNLTLRFTFFNLIRNDVEFSDLPSKVNLSNMTEIDSKINLEKRQEYFKMYEEEKLAKRIATEKSRQENGQSTSKLCGTAQLDNEVPEKVAGMEPDRANSSTDDNLKTDERKSEVLLGFSVENAAATQVTSAKEIPCNECATSFPSLQKYMEHHCPNARLPVLKDDNESEISELEDSDVENLTGEIVYQPDGSAYIIEDSKESGQNAQSGANSKLFSTAMFLDSLASAGEKGDQSASAPLSFYPQIINTFHIASSLGKPFTADQAFPNTSALAGVGPVLHSFRVYDLRHKREKDYLTSDGSAKNSCVSKDVPNNVDLSKFDGCVSDGKRKPVLMCFLCKLSFGYIRSFVTHAVHDHRMTLNEEEQKLLSNKCVSAIIQGIGKDKEPLISFLEPKKSTSVYPHFSTTNLIGPDPTFRGLWSAFHVENGDSLPAGFAFLKGSPSTPGSAEQPLGITQMPKAEVTLGGLSSLVVNTPITSVSLSHSSSESSKMSESKDQENNCERPKESNALHPSGECPVKSEPTEAGDEDEEDAYSNELDDEEVLGELTDSIGNKDFPLLNQSISPLSSSVLKFIEKGPSSSSATVSDDPEKKKQAAAVRAGGGVSGSYGISGKDLAEASASKEGATATHLSETARGDEDSSAAPHQHGFTPSAPGTPGPGGDGSPGSGIECPKCDTVLGSSRSLGGHMTMMHSRNSCKTLKCPKCNWHYKYQQTLEAHMKEKHPEPGGSCVYCKTGQPHPRLARGESYTCGYKPFRCEVCNYSTTTKGNLSIHMQSDKHLNNVQNLQNGTGEQVFGHSAPAPNSSLGGCGTPSPSKPKQKPTWRCEVCDYETNVARNLRIHMTSEKHMHNMMLLQQNMKQIQHNLHLGLAPAEAELYQYYLAQNIGLTGMKLENPGDPQLMLNPFQLDPATAAALAPGLVNNELPPEIRLASGQLIGDDLSLLTAGELSPYISDPALKLFQCAVCNKFTSDSLEALSVHVSSERSLPEEEWRAVIGDIYQCKLCNYNTQLKANFQLHCKTDKHMQKYQLVAHIKEGGKSNEWRLKCIAIGNPVHLKCNACDYYTNSVDKLRLHTTNHRHEAALKLYKHLQKQEGTVNPESCYYYCAVCDYSTKVKLNLVQHVRSVKHQQTEGLRKLQLHQQGLAPEEDNLNEIFFVKDCPPNELETASLGARTCEDDLTEQQLRATSAEEQNEEAEGAIKPIAGADEDEKDTSERDNSEGKNSNKDSGVITPEKELKVSVAGGTQPLLLAKEEDVSTKRSKPTEDNKFCHEQFYQCPYCNYNSRDQSRIQMHVLSQHSVQPVICCPLCQDVLSNKMHLQLHLTHLHSVSPDCVEKLLMTVPVPDVMMPNSLLLPAAASEKSERDTPAVITAEGAGKYSGDSPMDDKSMVGLDDSKASVEIKSEEQKPTKEATEVLEWNKNSSKDMKISDTLQDQLSEQQKRQPLSVSDRHVYKYRCNHCSLAFKTMQKLQIHSQYHAIRAATMCNLCQRSFRTFQALKKHLEAGHPELSETELQQLYASLPVNGELWAESEPMAQEDHALEQEMEREYEVDHEGKASPVGSDSSSIPDDMGSEPKRTLPFRKGPNFTMEKFLDPSRPYKCTVCKESFTQKNILLVHYNSVSHLHKLKKVLQEASSPVPQETNNSPDNKPYKCSICNVAYSQSSTLEIHMRSVLHQTKARAAKLEPGSGHGPGGHGVAASVNSPSQGMLDSISLAAVGSKDTHLDAKELNKKQTPELISAQPTHHPPQSPAQIQMQLQHELQQQAAFFQPQFLNPAFLPHFPMTPEALLQFQQPQFLFPFYIPGTEFSLGPDLGLPVGSAAFGMPGMTGMAGSLLEDLKQQIQSQHHVGQTQLQILQQQAQQYQATQPHLLKQEQTTVASADCPIVKDVPSYKEAEEMAEKQDKTKQECVSEGEGLKESKDLGKKPKSSEPSIPPPRIASGARGNAAKALLENFGFELVIQYNENRQKVQKKGKSGEGESTEKLECGTCGKLFSNVLILKSHQEHVHGQFFPYGALEKFARQYREAYDKLYPISPSSPETPPPPPPPPPLPPAPPQPPSLGPVKLPSAVQLPVSLDLPLFPSIMMQSVQHPALPPQLALQLPPMDTLSADLTQLCQQQLGLDPNFLRHSQFKRPRTRITDDQLKILRAYFDINNSPSEEQIQEMAEKSGLSQKVIKHWFRNTLFKERQRNKDSPYNFSNPPITVLEDIRMDPQPSSLEHYKSDTSFSKRSSRTRFTDYQLRVLQDFFDTNAYPKDDEIEQLSTVLNLPTRVIVVWFQNARQKARKSYENQTETKDNEKRELTNERYIRTSNMQYQCKKCSVVFPRIFDLITHQKKQCYKDEDDDAQDESQTEDSMDATDQVVYKHCTVPGQTEAAKTAPAPAGGSASGTSTPLIPSPKPEPEKTSPKPEYPTEKPKPGDPLPHTQGTKPALPSASSSSDPPPPPPASAAQPQPPKPPQLLGRPPSASQTPVPSSPLQISMTSLQNSLPPQLLQYQCDQCTVAFPTLELWQEHQHMHFLAAQNQFLHSPFLERPMDMPYMIFDPNNSLMAGQLLGGPLTQMPPQTASSHPAAPATVAASLKRKLDEKEENNCSEKEGGNSGEDQHRDKRLRTTITPEQLEILYEKYLLDSNPTRKMLDHIAREVGLKKRVVQVWFQNTRARERKGQFRAVGPAQSHKRCPFCRALFKAKSALESHIRSRHWNEGKQAGYSLPPSPLISAEDGGDSPQKYIYFDYPSLPLTKIDLSSENELASTVSTPVSKTAELSPKNLLSPSSFKAECSEDVENLNAPPAEAGYDQNKTDFDETSSINTAISDATTGDEGNAEMESTTGSSGEVKPALSPKEGKTLDTLPKTATTPTTEVCDEKFLFSLTSPSIPFSDKDGDHDQSFYITDDPDDNADRSETSSIADPSSPNPFGSSNPFKSKSNDRPGHKRFRTQMSNLQLKVLKACFSDYRTPTMQECEMLGNEIGLPKRVVQVWFQNARAKEKKFKINIGKPFMINQSGTEGAKPECTLCGVKYSARLSIRDHIFSKQHISKVRETVGSQLDREKDYLAPTTVRQLMAQQELDRIKKASDVLGLAVQQPSMMDSSPLHSISLPAAYPGLPGLPPVLLPGMNGPSSLPGFPQNSNRQQTEPQNKDSEKKPTKPNKVKKIKEEELEATKPEKHPKKEEKISSALSVLGKVVGDTPVDPSQLQALQNAIAGDPASFLGGQFLPYFIPGFASYFTPQLPGAVQGGYLPPVCGMESLFPYGPTMPQTLAGLSPGTLLQQYQQYQQNLQESLQKQQKQQQEQQQKALQAKTSKAESEQLPPNPSDASETKGDKSPATESTKEEPQLESKSADFSDTYVVPFVKYEFICRKCQMMFTDEDAAVNHQKSFCYFGQPLIDPQETVLRVPVSRYQCLACDVAIGGNEALSQHLQSSLHKEKTIKQAMRNAKEHVRLLPHSVCSPNPNTTSTSQSAASSNNTYPHLSCFSMKSWPNILFQASARRAASSPSSPPSLSLPSTVTSSLCSTSGVQTSLPTESCSDESDSELSQKLEDLDNSLEVKAKPASGLDGNFNSIRMDMFSV</sequence>
<feature type="domain" description="Homeobox" evidence="25">
    <location>
        <begin position="2519"/>
        <end position="2579"/>
    </location>
</feature>
<keyword evidence="28" id="KW-1185">Reference proteome</keyword>
<feature type="compositionally biased region" description="Basic and acidic residues" evidence="24">
    <location>
        <begin position="3607"/>
        <end position="3629"/>
    </location>
</feature>
<keyword evidence="17 22" id="KW-0539">Nucleus</keyword>
<keyword evidence="8" id="KW-0378">Hydrolase</keyword>
<feature type="region of interest" description="Disordered" evidence="24">
    <location>
        <begin position="3167"/>
        <end position="3224"/>
    </location>
</feature>
<comment type="function">
    <text evidence="18">May play a role in neural and muscle differentiation. May be involved in transcriptional regulation.</text>
</comment>
<dbReference type="InterPro" id="IPR009057">
    <property type="entry name" value="Homeodomain-like_sf"/>
</dbReference>
<keyword evidence="16" id="KW-0804">Transcription</keyword>
<feature type="region of interest" description="Disordered" evidence="24">
    <location>
        <begin position="2629"/>
        <end position="2651"/>
    </location>
</feature>
<feature type="domain" description="C2H2-type" evidence="26">
    <location>
        <begin position="1776"/>
        <end position="1804"/>
    </location>
</feature>
<keyword evidence="4" id="KW-0678">Repressor</keyword>
<dbReference type="EC" id="3.6.4.13" evidence="3"/>
<keyword evidence="12" id="KW-0805">Transcription regulation</keyword>
<evidence type="ECO:0000256" key="9">
    <source>
        <dbReference type="ARBA" id="ARBA00022806"/>
    </source>
</evidence>
<evidence type="ECO:0000256" key="7">
    <source>
        <dbReference type="ARBA" id="ARBA00022771"/>
    </source>
</evidence>
<evidence type="ECO:0000256" key="8">
    <source>
        <dbReference type="ARBA" id="ARBA00022801"/>
    </source>
</evidence>
<dbReference type="InterPro" id="IPR017970">
    <property type="entry name" value="Homeobox_CS"/>
</dbReference>
<evidence type="ECO:0000256" key="13">
    <source>
        <dbReference type="ARBA" id="ARBA00023054"/>
    </source>
</evidence>
<dbReference type="GO" id="GO:0000978">
    <property type="term" value="F:RNA polymerase II cis-regulatory region sequence-specific DNA binding"/>
    <property type="evidence" value="ECO:0007669"/>
    <property type="project" value="TreeGrafter"/>
</dbReference>
<dbReference type="GO" id="GO:0000981">
    <property type="term" value="F:DNA-binding transcription factor activity, RNA polymerase II-specific"/>
    <property type="evidence" value="ECO:0007669"/>
    <property type="project" value="InterPro"/>
</dbReference>
<evidence type="ECO:0000256" key="4">
    <source>
        <dbReference type="ARBA" id="ARBA00022491"/>
    </source>
</evidence>
<dbReference type="SUPFAM" id="SSF54928">
    <property type="entry name" value="RNA-binding domain, RBD"/>
    <property type="match status" value="1"/>
</dbReference>
<organism evidence="27 28">
    <name type="scientific">Bos mutus</name>
    <name type="common">wild yak</name>
    <dbReference type="NCBI Taxonomy" id="72004"/>
    <lineage>
        <taxon>Eukaryota</taxon>
        <taxon>Metazoa</taxon>
        <taxon>Chordata</taxon>
        <taxon>Craniata</taxon>
        <taxon>Vertebrata</taxon>
        <taxon>Euteleostomi</taxon>
        <taxon>Mammalia</taxon>
        <taxon>Eutheria</taxon>
        <taxon>Laurasiatheria</taxon>
        <taxon>Artiodactyla</taxon>
        <taxon>Ruminantia</taxon>
        <taxon>Pecora</taxon>
        <taxon>Bovidae</taxon>
        <taxon>Bovinae</taxon>
        <taxon>Bos</taxon>
    </lineage>
</organism>
<dbReference type="FunFam" id="3.30.160.60:FF:000446">
    <property type="entry name" value="Zinc finger protein"/>
    <property type="match status" value="1"/>
</dbReference>
<dbReference type="GO" id="GO:0016787">
    <property type="term" value="F:hydrolase activity"/>
    <property type="evidence" value="ECO:0007669"/>
    <property type="project" value="UniProtKB-KW"/>
</dbReference>
<keyword evidence="9" id="KW-0347">Helicase</keyword>
<feature type="region of interest" description="Disordered" evidence="24">
    <location>
        <begin position="3803"/>
        <end position="3826"/>
    </location>
</feature>
<dbReference type="InterPro" id="IPR059027">
    <property type="entry name" value="DD_DDX21-DDX50"/>
</dbReference>
<dbReference type="PANTHER" id="PTHR45891">
    <property type="entry name" value="ZINC FINGER HOMEOBOX PROTEIN"/>
    <property type="match status" value="1"/>
</dbReference>
<feature type="domain" description="C2H2-type" evidence="26">
    <location>
        <begin position="1944"/>
        <end position="1973"/>
    </location>
</feature>
<feature type="compositionally biased region" description="Acidic residues" evidence="24">
    <location>
        <begin position="818"/>
        <end position="830"/>
    </location>
</feature>
<accession>A0A6B0QR81</accession>
<evidence type="ECO:0000256" key="15">
    <source>
        <dbReference type="ARBA" id="ARBA00023155"/>
    </source>
</evidence>
<dbReference type="GO" id="GO:0005634">
    <property type="term" value="C:nucleus"/>
    <property type="evidence" value="ECO:0007669"/>
    <property type="project" value="UniProtKB-SubCell"/>
</dbReference>
<evidence type="ECO:0000256" key="19">
    <source>
        <dbReference type="ARBA" id="ARBA00067475"/>
    </source>
</evidence>
<feature type="compositionally biased region" description="Basic and acidic residues" evidence="24">
    <location>
        <begin position="2692"/>
        <end position="2710"/>
    </location>
</feature>
<name>A0A6B0QR81_9CETA</name>
<evidence type="ECO:0000256" key="11">
    <source>
        <dbReference type="ARBA" id="ARBA00022884"/>
    </source>
</evidence>
<feature type="region of interest" description="Disordered" evidence="24">
    <location>
        <begin position="2187"/>
        <end position="2234"/>
    </location>
</feature>
<feature type="region of interest" description="Disordered" evidence="24">
    <location>
        <begin position="2848"/>
        <end position="2903"/>
    </location>
</feature>
<dbReference type="PROSITE" id="PS50157">
    <property type="entry name" value="ZINC_FINGER_C2H2_2"/>
    <property type="match status" value="7"/>
</dbReference>
<dbReference type="Gene3D" id="1.10.10.60">
    <property type="entry name" value="Homeodomain-like"/>
    <property type="match status" value="4"/>
</dbReference>
<dbReference type="FunFam" id="3.30.70.2280:FF:000002">
    <property type="entry name" value="Nucleolar RNA helicase 2"/>
    <property type="match status" value="1"/>
</dbReference>
<feature type="compositionally biased region" description="Pro residues" evidence="24">
    <location>
        <begin position="2732"/>
        <end position="2750"/>
    </location>
</feature>
<dbReference type="GO" id="GO:0008270">
    <property type="term" value="F:zinc ion binding"/>
    <property type="evidence" value="ECO:0007669"/>
    <property type="project" value="UniProtKB-KW"/>
</dbReference>
<dbReference type="CDD" id="cd12936">
    <property type="entry name" value="GUCT_RHII_Gualpha_beta"/>
    <property type="match status" value="1"/>
</dbReference>
<dbReference type="SMART" id="SM00355">
    <property type="entry name" value="ZnF_C2H2"/>
    <property type="match status" value="23"/>
</dbReference>
<dbReference type="SMART" id="SM00389">
    <property type="entry name" value="HOX"/>
    <property type="match status" value="4"/>
</dbReference>
<feature type="domain" description="Homeobox" evidence="25">
    <location>
        <begin position="2422"/>
        <end position="2482"/>
    </location>
</feature>
<feature type="DNA-binding region" description="Homeobox" evidence="22">
    <location>
        <begin position="2521"/>
        <end position="2580"/>
    </location>
</feature>
<feature type="domain" description="C2H2-type" evidence="26">
    <location>
        <begin position="1892"/>
        <end position="1923"/>
    </location>
</feature>
<dbReference type="InterPro" id="IPR001356">
    <property type="entry name" value="HD"/>
</dbReference>
<keyword evidence="11" id="KW-0694">RNA-binding</keyword>
<feature type="compositionally biased region" description="Basic and acidic residues" evidence="24">
    <location>
        <begin position="3444"/>
        <end position="3463"/>
    </location>
</feature>
<feature type="region of interest" description="Disordered" evidence="24">
    <location>
        <begin position="1650"/>
        <end position="1684"/>
    </location>
</feature>
<evidence type="ECO:0000313" key="28">
    <source>
        <dbReference type="Proteomes" id="UP000322234"/>
    </source>
</evidence>
<feature type="DNA-binding region" description="Homeobox" evidence="22">
    <location>
        <begin position="2899"/>
        <end position="2958"/>
    </location>
</feature>
<dbReference type="FunFam" id="1.10.10.60:FF:000096">
    <property type="entry name" value="Zinc finger homeobox protein 4"/>
    <property type="match status" value="1"/>
</dbReference>
<keyword evidence="13" id="KW-0175">Coiled coil</keyword>
<dbReference type="Pfam" id="PF00096">
    <property type="entry name" value="zf-C2H2"/>
    <property type="match status" value="1"/>
</dbReference>
<feature type="compositionally biased region" description="Polar residues" evidence="24">
    <location>
        <begin position="2759"/>
        <end position="2770"/>
    </location>
</feature>
<dbReference type="Pfam" id="PF26142">
    <property type="entry name" value="DD_DDX21-DDX50"/>
    <property type="match status" value="1"/>
</dbReference>
<feature type="region of interest" description="Disordered" evidence="24">
    <location>
        <begin position="3104"/>
        <end position="3148"/>
    </location>
</feature>
<dbReference type="EMBL" id="VBQZ03000004">
    <property type="protein sequence ID" value="MXQ80209.1"/>
    <property type="molecule type" value="Genomic_DNA"/>
</dbReference>
<dbReference type="Pfam" id="PF00046">
    <property type="entry name" value="Homeodomain"/>
    <property type="match status" value="4"/>
</dbReference>
<feature type="compositionally biased region" description="Polar residues" evidence="24">
    <location>
        <begin position="3416"/>
        <end position="3426"/>
    </location>
</feature>
<dbReference type="PROSITE" id="PS00027">
    <property type="entry name" value="HOMEOBOX_1"/>
    <property type="match status" value="2"/>
</dbReference>
<feature type="compositionally biased region" description="Low complexity" evidence="24">
    <location>
        <begin position="3139"/>
        <end position="3148"/>
    </location>
</feature>
<feature type="compositionally biased region" description="Basic and acidic residues" evidence="24">
    <location>
        <begin position="784"/>
        <end position="802"/>
    </location>
</feature>
<dbReference type="FunFam" id="1.10.10.60:FF:000082">
    <property type="entry name" value="Putative zinc finger homeobox protein 4"/>
    <property type="match status" value="1"/>
</dbReference>
<feature type="region of interest" description="Disordered" evidence="24">
    <location>
        <begin position="2665"/>
        <end position="2770"/>
    </location>
</feature>
<dbReference type="InterPro" id="IPR036236">
    <property type="entry name" value="Znf_C2H2_sf"/>
</dbReference>
<feature type="region of interest" description="Disordered" evidence="24">
    <location>
        <begin position="775"/>
        <end position="830"/>
    </location>
</feature>
<evidence type="ECO:0000256" key="10">
    <source>
        <dbReference type="ARBA" id="ARBA00022833"/>
    </source>
</evidence>
<keyword evidence="6" id="KW-0677">Repeat</keyword>
<feature type="region of interest" description="Disordered" evidence="24">
    <location>
        <begin position="3733"/>
        <end position="3754"/>
    </location>
</feature>
<feature type="region of interest" description="Disordered" evidence="24">
    <location>
        <begin position="3046"/>
        <end position="3065"/>
    </location>
</feature>
<keyword evidence="9" id="KW-0547">Nucleotide-binding</keyword>